<protein>
    <submittedName>
        <fullName evidence="4">Uncharacterized protein</fullName>
    </submittedName>
</protein>
<evidence type="ECO:0000313" key="5">
    <source>
        <dbReference type="EMBL" id="GFP35505.1"/>
    </source>
</evidence>
<dbReference type="Proteomes" id="UP000585609">
    <property type="component" value="Unassembled WGS sequence"/>
</dbReference>
<evidence type="ECO:0000313" key="2">
    <source>
        <dbReference type="EMBL" id="GFP22998.1"/>
    </source>
</evidence>
<dbReference type="EMBL" id="BLSB01000120">
    <property type="protein sequence ID" value="GFP35505.1"/>
    <property type="molecule type" value="Genomic_DNA"/>
</dbReference>
<dbReference type="Proteomes" id="UP000574717">
    <property type="component" value="Unassembled WGS sequence"/>
</dbReference>
<evidence type="ECO:0000313" key="9">
    <source>
        <dbReference type="Proteomes" id="UP000585609"/>
    </source>
</evidence>
<evidence type="ECO:0000313" key="3">
    <source>
        <dbReference type="EMBL" id="GFP25298.1"/>
    </source>
</evidence>
<sequence>MLELGGKIEEHLHFLNPEERDTRKALITLLRREYRRKLAHYENLDQSFQKKYGVSFEEFEEKNVVKKKGFSWEVESDAMAWEQAVDGIKTMRTRLEDLDVLE</sequence>
<comment type="caution">
    <text evidence="4">The sequence shown here is derived from an EMBL/GenBank/DDBJ whole genome shotgun (WGS) entry which is preliminary data.</text>
</comment>
<keyword evidence="10" id="KW-1185">Reference proteome</keyword>
<accession>A0A6V8Q8K9</accession>
<dbReference type="Proteomes" id="UP000576480">
    <property type="component" value="Unassembled WGS sequence"/>
</dbReference>
<evidence type="ECO:0000313" key="1">
    <source>
        <dbReference type="EMBL" id="GFP18917.1"/>
    </source>
</evidence>
<dbReference type="EMBL" id="BLRX01000067">
    <property type="protein sequence ID" value="GFP25298.1"/>
    <property type="molecule type" value="Genomic_DNA"/>
</dbReference>
<evidence type="ECO:0000313" key="10">
    <source>
        <dbReference type="Proteomes" id="UP000591948"/>
    </source>
</evidence>
<dbReference type="EMBL" id="BLRY01000069">
    <property type="protein sequence ID" value="GFP27807.1"/>
    <property type="molecule type" value="Genomic_DNA"/>
</dbReference>
<evidence type="ECO:0000313" key="6">
    <source>
        <dbReference type="Proteomes" id="UP000543224"/>
    </source>
</evidence>
<dbReference type="RefSeq" id="WP_258188387.1">
    <property type="nucleotide sequence ID" value="NZ_BLRU01000022.1"/>
</dbReference>
<evidence type="ECO:0000313" key="7">
    <source>
        <dbReference type="Proteomes" id="UP000574717"/>
    </source>
</evidence>
<proteinExistence type="predicted"/>
<dbReference type="AlphaFoldDB" id="A0A6V8Q8K9"/>
<dbReference type="Proteomes" id="UP000543224">
    <property type="component" value="Unassembled WGS sequence"/>
</dbReference>
<dbReference type="EMBL" id="BLRW01000040">
    <property type="protein sequence ID" value="GFP22998.1"/>
    <property type="molecule type" value="Genomic_DNA"/>
</dbReference>
<gene>
    <name evidence="1" type="ORF">HKBW3S03_00422</name>
    <name evidence="2" type="ORF">HKBW3S09_00465</name>
    <name evidence="3" type="ORF">HKBW3S25_00770</name>
    <name evidence="4" type="ORF">HKBW3S33_01217</name>
    <name evidence="5" type="ORF">HKBW3S43_01296</name>
</gene>
<dbReference type="EMBL" id="BLRU01000022">
    <property type="protein sequence ID" value="GFP18917.1"/>
    <property type="molecule type" value="Genomic_DNA"/>
</dbReference>
<name>A0A6V8Q8K9_9ACTN</name>
<reference evidence="6 7" key="1">
    <citation type="journal article" date="2020" name="Front. Microbiol.">
        <title>Single-cell genomics of novel Actinobacteria with the Wood-Ljungdahl pathway discovered in a serpentinizing system.</title>
        <authorList>
            <person name="Merino N."/>
            <person name="Kawai M."/>
            <person name="Boyd E.S."/>
            <person name="Colman D.R."/>
            <person name="McGlynn S.E."/>
            <person name="Nealson K.H."/>
            <person name="Kurokawa K."/>
            <person name="Hongoh Y."/>
        </authorList>
    </citation>
    <scope>NUCLEOTIDE SEQUENCE [LARGE SCALE GENOMIC DNA]</scope>
    <source>
        <strain evidence="1 7">S03</strain>
        <strain evidence="2 9">S09_30</strain>
        <strain evidence="3 6">S25</strain>
        <strain evidence="4 10">S33</strain>
        <strain evidence="5 8">S43</strain>
    </source>
</reference>
<evidence type="ECO:0000313" key="4">
    <source>
        <dbReference type="EMBL" id="GFP27807.1"/>
    </source>
</evidence>
<evidence type="ECO:0000313" key="8">
    <source>
        <dbReference type="Proteomes" id="UP000576480"/>
    </source>
</evidence>
<organism evidence="4 10">
    <name type="scientific">Candidatus Hakubella thermalkaliphila</name>
    <dbReference type="NCBI Taxonomy" id="2754717"/>
    <lineage>
        <taxon>Bacteria</taxon>
        <taxon>Bacillati</taxon>
        <taxon>Actinomycetota</taxon>
        <taxon>Actinomycetota incertae sedis</taxon>
        <taxon>Candidatus Hakubellales</taxon>
        <taxon>Candidatus Hakubellaceae</taxon>
        <taxon>Candidatus Hakubella</taxon>
    </lineage>
</organism>
<dbReference type="Proteomes" id="UP000591948">
    <property type="component" value="Unassembled WGS sequence"/>
</dbReference>